<evidence type="ECO:0000313" key="1">
    <source>
        <dbReference type="EMBL" id="ETV80859.1"/>
    </source>
</evidence>
<dbReference type="OrthoDB" id="76344at2759"/>
<dbReference type="RefSeq" id="XP_009829806.1">
    <property type="nucleotide sequence ID" value="XM_009831504.1"/>
</dbReference>
<reference evidence="1" key="1">
    <citation type="submission" date="2013-12" db="EMBL/GenBank/DDBJ databases">
        <title>The Genome Sequence of Aphanomyces astaci APO3.</title>
        <authorList>
            <consortium name="The Broad Institute Genomics Platform"/>
            <person name="Russ C."/>
            <person name="Tyler B."/>
            <person name="van West P."/>
            <person name="Dieguez-Uribeondo J."/>
            <person name="Young S.K."/>
            <person name="Zeng Q."/>
            <person name="Gargeya S."/>
            <person name="Fitzgerald M."/>
            <person name="Abouelleil A."/>
            <person name="Alvarado L."/>
            <person name="Chapman S.B."/>
            <person name="Gainer-Dewar J."/>
            <person name="Goldberg J."/>
            <person name="Griggs A."/>
            <person name="Gujja S."/>
            <person name="Hansen M."/>
            <person name="Howarth C."/>
            <person name="Imamovic A."/>
            <person name="Ireland A."/>
            <person name="Larimer J."/>
            <person name="McCowan C."/>
            <person name="Murphy C."/>
            <person name="Pearson M."/>
            <person name="Poon T.W."/>
            <person name="Priest M."/>
            <person name="Roberts A."/>
            <person name="Saif S."/>
            <person name="Shea T."/>
            <person name="Sykes S."/>
            <person name="Wortman J."/>
            <person name="Nusbaum C."/>
            <person name="Birren B."/>
        </authorList>
    </citation>
    <scope>NUCLEOTIDE SEQUENCE [LARGE SCALE GENOMIC DNA]</scope>
    <source>
        <strain evidence="1">APO3</strain>
    </source>
</reference>
<dbReference type="AlphaFoldDB" id="W4GPB4"/>
<accession>W4GPB4</accession>
<dbReference type="EMBL" id="KI913125">
    <property type="protein sequence ID" value="ETV80859.1"/>
    <property type="molecule type" value="Genomic_DNA"/>
</dbReference>
<dbReference type="Gene3D" id="3.90.180.10">
    <property type="entry name" value="Medium-chain alcohol dehydrogenases, catalytic domain"/>
    <property type="match status" value="1"/>
</dbReference>
<proteinExistence type="predicted"/>
<dbReference type="GeneID" id="20808312"/>
<dbReference type="VEuPathDB" id="FungiDB:H257_06316"/>
<name>W4GPB4_APHAT</name>
<dbReference type="Gene3D" id="3.40.50.720">
    <property type="entry name" value="NAD(P)-binding Rossmann-like Domain"/>
    <property type="match status" value="1"/>
</dbReference>
<evidence type="ECO:0008006" key="2">
    <source>
        <dbReference type="Google" id="ProtNLM"/>
    </source>
</evidence>
<dbReference type="Pfam" id="PF13602">
    <property type="entry name" value="ADH_zinc_N_2"/>
    <property type="match status" value="1"/>
</dbReference>
<sequence length="56" mass="6063">MLKPSQALLESLKELAEAGHVRPRVTAQFDLGHAADAFRLFEQGHVQGKIVVVVGP</sequence>
<protein>
    <recommendedName>
        <fullName evidence="2">Alcohol dehydrogenase-like C-terminal domain-containing protein</fullName>
    </recommendedName>
</protein>
<organism evidence="1">
    <name type="scientific">Aphanomyces astaci</name>
    <name type="common">Crayfish plague agent</name>
    <dbReference type="NCBI Taxonomy" id="112090"/>
    <lineage>
        <taxon>Eukaryota</taxon>
        <taxon>Sar</taxon>
        <taxon>Stramenopiles</taxon>
        <taxon>Oomycota</taxon>
        <taxon>Saprolegniomycetes</taxon>
        <taxon>Saprolegniales</taxon>
        <taxon>Verrucalvaceae</taxon>
        <taxon>Aphanomyces</taxon>
    </lineage>
</organism>
<gene>
    <name evidence="1" type="ORF">H257_06316</name>
</gene>